<protein>
    <submittedName>
        <fullName evidence="3">Uncharacterized protein</fullName>
    </submittedName>
</protein>
<feature type="compositionally biased region" description="Basic and acidic residues" evidence="1">
    <location>
        <begin position="156"/>
        <end position="170"/>
    </location>
</feature>
<accession>A0A2T9YRN1</accession>
<feature type="compositionally biased region" description="Polar residues" evidence="1">
    <location>
        <begin position="75"/>
        <end position="93"/>
    </location>
</feature>
<evidence type="ECO:0000313" key="3">
    <source>
        <dbReference type="EMBL" id="PVU95023.1"/>
    </source>
</evidence>
<dbReference type="AlphaFoldDB" id="A0A2T9YRN1"/>
<feature type="region of interest" description="Disordered" evidence="1">
    <location>
        <begin position="154"/>
        <end position="175"/>
    </location>
</feature>
<keyword evidence="2" id="KW-0472">Membrane</keyword>
<feature type="compositionally biased region" description="Polar residues" evidence="1">
    <location>
        <begin position="10"/>
        <end position="21"/>
    </location>
</feature>
<feature type="transmembrane region" description="Helical" evidence="2">
    <location>
        <begin position="212"/>
        <end position="233"/>
    </location>
</feature>
<keyword evidence="2" id="KW-0812">Transmembrane</keyword>
<feature type="transmembrane region" description="Helical" evidence="2">
    <location>
        <begin position="253"/>
        <end position="271"/>
    </location>
</feature>
<evidence type="ECO:0000256" key="2">
    <source>
        <dbReference type="SAM" id="Phobius"/>
    </source>
</evidence>
<keyword evidence="4" id="KW-1185">Reference proteome</keyword>
<keyword evidence="2" id="KW-1133">Transmembrane helix</keyword>
<organism evidence="3 4">
    <name type="scientific">Furculomyces boomerangus</name>
    <dbReference type="NCBI Taxonomy" id="61424"/>
    <lineage>
        <taxon>Eukaryota</taxon>
        <taxon>Fungi</taxon>
        <taxon>Fungi incertae sedis</taxon>
        <taxon>Zoopagomycota</taxon>
        <taxon>Kickxellomycotina</taxon>
        <taxon>Harpellomycetes</taxon>
        <taxon>Harpellales</taxon>
        <taxon>Harpellaceae</taxon>
        <taxon>Furculomyces</taxon>
    </lineage>
</organism>
<dbReference type="OrthoDB" id="5564898at2759"/>
<dbReference type="EMBL" id="MBFT01000213">
    <property type="protein sequence ID" value="PVU95023.1"/>
    <property type="molecule type" value="Genomic_DNA"/>
</dbReference>
<evidence type="ECO:0000313" key="4">
    <source>
        <dbReference type="Proteomes" id="UP000245699"/>
    </source>
</evidence>
<feature type="region of interest" description="Disordered" evidence="1">
    <location>
        <begin position="1"/>
        <end position="25"/>
    </location>
</feature>
<dbReference type="Proteomes" id="UP000245699">
    <property type="component" value="Unassembled WGS sequence"/>
</dbReference>
<comment type="caution">
    <text evidence="3">The sequence shown here is derived from an EMBL/GenBank/DDBJ whole genome shotgun (WGS) entry which is preliminary data.</text>
</comment>
<gene>
    <name evidence="3" type="ORF">BB559_002850</name>
</gene>
<feature type="region of interest" description="Disordered" evidence="1">
    <location>
        <begin position="45"/>
        <end position="94"/>
    </location>
</feature>
<name>A0A2T9YRN1_9FUNG</name>
<reference evidence="3 4" key="1">
    <citation type="journal article" date="2018" name="MBio">
        <title>Comparative Genomics Reveals the Core Gene Toolbox for the Fungus-Insect Symbiosis.</title>
        <authorList>
            <person name="Wang Y."/>
            <person name="Stata M."/>
            <person name="Wang W."/>
            <person name="Stajich J.E."/>
            <person name="White M.M."/>
            <person name="Moncalvo J.M."/>
        </authorList>
    </citation>
    <scope>NUCLEOTIDE SEQUENCE [LARGE SCALE GENOMIC DNA]</scope>
    <source>
        <strain evidence="3 4">AUS-77-4</strain>
    </source>
</reference>
<sequence length="275" mass="31928">MSFPKPKNSEALQSSQNMSYQDQDELSTALARQYLYDSIASNDLYNSQEPNVNKKHPSGLRDSSFIRESPRTAFSPESKQPQERNVNQTNINMPQERKVSDWYKSNVLFMRNDQRLSHGSIEDKDSYLKSKIESDNRRDNPVLINIKEVEPAMAKESYRNKGPATEKIEHINNPNTTRSGNWDEFEYQQYVNAPYDQSSDFEKHLPSKKMHFGILCFLLGFLLLPLWWVGAIYPRRSRSETESTWKRVNSLMSVYSIFFIVLIIVIAVLSAKNII</sequence>
<evidence type="ECO:0000256" key="1">
    <source>
        <dbReference type="SAM" id="MobiDB-lite"/>
    </source>
</evidence>
<proteinExistence type="predicted"/>